<reference evidence="2 3" key="1">
    <citation type="submission" date="2024-08" db="EMBL/GenBank/DDBJ databases">
        <authorList>
            <person name="Will J Nash"/>
            <person name="Angela Man"/>
            <person name="Seanna McTaggart"/>
            <person name="Kendall Baker"/>
            <person name="Tom Barker"/>
            <person name="Leah Catchpole"/>
            <person name="Alex Durrant"/>
            <person name="Karim Gharbi"/>
            <person name="Naomi Irish"/>
            <person name="Gemy Kaithakottil"/>
            <person name="Debby Ku"/>
            <person name="Aaliyah Providence"/>
            <person name="Felix Shaw"/>
            <person name="David Swarbreck"/>
            <person name="Chris Watkins"/>
            <person name="Ann M. McCartney"/>
            <person name="Giulio Formenti"/>
            <person name="Alice Mouton"/>
            <person name="Noel Vella"/>
            <person name="Bjorn M von Reumont"/>
            <person name="Adriana Vella"/>
            <person name="Wilfried Haerty"/>
        </authorList>
    </citation>
    <scope>NUCLEOTIDE SEQUENCE [LARGE SCALE GENOMIC DNA]</scope>
</reference>
<dbReference type="Gene3D" id="2.60.40.10">
    <property type="entry name" value="Immunoglobulins"/>
    <property type="match status" value="1"/>
</dbReference>
<feature type="region of interest" description="Disordered" evidence="1">
    <location>
        <begin position="175"/>
        <end position="196"/>
    </location>
</feature>
<proteinExistence type="predicted"/>
<dbReference type="PANTHER" id="PTHR46348">
    <property type="entry name" value="DELETED IN LUNG AND ESOPHAGEAL CANCER PROTEIN 1"/>
    <property type="match status" value="1"/>
</dbReference>
<dbReference type="EMBL" id="CAXAJV020001284">
    <property type="protein sequence ID" value="CAL7935610.1"/>
    <property type="molecule type" value="Genomic_DNA"/>
</dbReference>
<dbReference type="Proteomes" id="UP001642520">
    <property type="component" value="Unassembled WGS sequence"/>
</dbReference>
<gene>
    <name evidence="2" type="ORF">XYLVIOL_LOCUS1703</name>
</gene>
<evidence type="ECO:0000313" key="3">
    <source>
        <dbReference type="Proteomes" id="UP001642520"/>
    </source>
</evidence>
<organism evidence="2 3">
    <name type="scientific">Xylocopa violacea</name>
    <name type="common">Violet carpenter bee</name>
    <name type="synonym">Apis violacea</name>
    <dbReference type="NCBI Taxonomy" id="135666"/>
    <lineage>
        <taxon>Eukaryota</taxon>
        <taxon>Metazoa</taxon>
        <taxon>Ecdysozoa</taxon>
        <taxon>Arthropoda</taxon>
        <taxon>Hexapoda</taxon>
        <taxon>Insecta</taxon>
        <taxon>Pterygota</taxon>
        <taxon>Neoptera</taxon>
        <taxon>Endopterygota</taxon>
        <taxon>Hymenoptera</taxon>
        <taxon>Apocrita</taxon>
        <taxon>Aculeata</taxon>
        <taxon>Apoidea</taxon>
        <taxon>Anthophila</taxon>
        <taxon>Apidae</taxon>
        <taxon>Xylocopa</taxon>
        <taxon>Xylocopa</taxon>
    </lineage>
</organism>
<dbReference type="Pfam" id="PF23316">
    <property type="entry name" value="Ig_DLEC1_6th"/>
    <property type="match status" value="1"/>
</dbReference>
<keyword evidence="3" id="KW-1185">Reference proteome</keyword>
<evidence type="ECO:0000256" key="1">
    <source>
        <dbReference type="SAM" id="MobiDB-lite"/>
    </source>
</evidence>
<comment type="caution">
    <text evidence="2">The sequence shown here is derived from an EMBL/GenBank/DDBJ whole genome shotgun (WGS) entry which is preliminary data.</text>
</comment>
<dbReference type="InterPro" id="IPR033304">
    <property type="entry name" value="DLEC1"/>
</dbReference>
<name>A0ABP1N7R4_XYLVO</name>
<sequence>MGIIRPTRTLHIGIEETYVLMLKNLTNISLNYSWGEVNGLDSKKMKLCACPENGEVPAGKTQKMEITFLPIEEGIVQSLFIPCFVGDTRKIIMLAIECSIQPLYVTFYFPLGDKEATPLRNNFLRVEWRVDSLKLAFDMAGKSKKHMKILDKYRLREERELMSTNLDQGSVVKDASAGTSMQEVDAEESGERSSLSTRTSEIIQMSSLTTENGNYSQDLGFSGNIVPFREKFLPFPTQPVVIEFLNLSLRTVAKKTFIIKNETSIPTNFWLRIKNYYPIRCSCEWKYQKDRIKSIYKRIFGNQKRLIEEKLYKVKQPRSGVVIYLDPLNSDIGPFSAVSVDIFVFADTWGIYVDELEINITGLPQYTIGICVQVVGSPISLSVSDRNEFNIPVITYGIESIGAHLQDRKILLKNTSVVPIVITWYSFLVKPIIETMPFNVLFNLFTPFTDKLASELRAHMQKSDSELHLEEHKHIPIPKGLHTYDSIEISNSDVATPCCARSTFACISDISKGKVSDNTETSFKYSSNSCTISSECDYEQEKIYVKSDSTDQSNTEEEKDLELNISILPYYGTMGTKMCKVSK</sequence>
<protein>
    <submittedName>
        <fullName evidence="2">Uncharacterized protein</fullName>
    </submittedName>
</protein>
<dbReference type="PANTHER" id="PTHR46348:SF1">
    <property type="entry name" value="DELETED IN LUNG AND ESOPHAGEAL CANCER PROTEIN 1"/>
    <property type="match status" value="1"/>
</dbReference>
<dbReference type="InterPro" id="IPR013783">
    <property type="entry name" value="Ig-like_fold"/>
</dbReference>
<accession>A0ABP1N7R4</accession>
<evidence type="ECO:0000313" key="2">
    <source>
        <dbReference type="EMBL" id="CAL7935610.1"/>
    </source>
</evidence>